<dbReference type="Proteomes" id="UP000790709">
    <property type="component" value="Unassembled WGS sequence"/>
</dbReference>
<gene>
    <name evidence="1" type="ORF">BV22DRAFT_1101855</name>
</gene>
<comment type="caution">
    <text evidence="1">The sequence shown here is derived from an EMBL/GenBank/DDBJ whole genome shotgun (WGS) entry which is preliminary data.</text>
</comment>
<accession>A0ACB8BXF8</accession>
<protein>
    <submittedName>
        <fullName evidence="1">Kinase-like protein</fullName>
    </submittedName>
</protein>
<proteinExistence type="predicted"/>
<reference evidence="1" key="1">
    <citation type="journal article" date="2021" name="New Phytol.">
        <title>Evolutionary innovations through gain and loss of genes in the ectomycorrhizal Boletales.</title>
        <authorList>
            <person name="Wu G."/>
            <person name="Miyauchi S."/>
            <person name="Morin E."/>
            <person name="Kuo A."/>
            <person name="Drula E."/>
            <person name="Varga T."/>
            <person name="Kohler A."/>
            <person name="Feng B."/>
            <person name="Cao Y."/>
            <person name="Lipzen A."/>
            <person name="Daum C."/>
            <person name="Hundley H."/>
            <person name="Pangilinan J."/>
            <person name="Johnson J."/>
            <person name="Barry K."/>
            <person name="LaButti K."/>
            <person name="Ng V."/>
            <person name="Ahrendt S."/>
            <person name="Min B."/>
            <person name="Choi I.G."/>
            <person name="Park H."/>
            <person name="Plett J.M."/>
            <person name="Magnuson J."/>
            <person name="Spatafora J.W."/>
            <person name="Nagy L.G."/>
            <person name="Henrissat B."/>
            <person name="Grigoriev I.V."/>
            <person name="Yang Z.L."/>
            <person name="Xu J."/>
            <person name="Martin F.M."/>
        </authorList>
    </citation>
    <scope>NUCLEOTIDE SEQUENCE</scope>
    <source>
        <strain evidence="1">KUC20120723A-06</strain>
    </source>
</reference>
<sequence length="496" mass="55696">MARSSAQAVAQVAPVPWIAPAMAVLVSLIDMFAKASSNKNAVRQLQDRCFKLLIVLEDNGKNAPEAERTKALIKPLHSTLEEILERMKRWSTMSAPAQFIKQDDMAADIQTSHMNISDCLTNFQVTSHLDIHAWQEDFEANRKLDHDEIIRYLSDIQNTQVLAIAVQNDTREEVRALMTMMQKCLPDPSQAQDPSHGLEVNLYRVQKATQALLPNLHLKRGEVRRLGQYPVGGNGSMDIWEGMYLNEEKVAIKVLRAVHADPRSHKRFKREVDIWKRVWEVDHGEHTLPLYGFCQTDGPFPYIVSPWQPNGNAITYVKKYPDVDHRALIIGITEGILVLHSMSPPVVHGDLKGANIVIDATGKPLIADFGFSKVIEDITGEPVTQSTGVSNSHRWLSPELCFDNSKMNIASDVYAYSMTVLELMTHEQPWATVRNTPEVVIRVDKGERPKRPEGAVGEAALARGLDDHLWGVMQACWANDPAQRPRIGDVLRYLTA</sequence>
<organism evidence="1 2">
    <name type="scientific">Leucogyrophana mollusca</name>
    <dbReference type="NCBI Taxonomy" id="85980"/>
    <lineage>
        <taxon>Eukaryota</taxon>
        <taxon>Fungi</taxon>
        <taxon>Dikarya</taxon>
        <taxon>Basidiomycota</taxon>
        <taxon>Agaricomycotina</taxon>
        <taxon>Agaricomycetes</taxon>
        <taxon>Agaricomycetidae</taxon>
        <taxon>Boletales</taxon>
        <taxon>Boletales incertae sedis</taxon>
        <taxon>Leucogyrophana</taxon>
    </lineage>
</organism>
<name>A0ACB8BXF8_9AGAM</name>
<evidence type="ECO:0000313" key="1">
    <source>
        <dbReference type="EMBL" id="KAH7930251.1"/>
    </source>
</evidence>
<dbReference type="EMBL" id="MU266333">
    <property type="protein sequence ID" value="KAH7930251.1"/>
    <property type="molecule type" value="Genomic_DNA"/>
</dbReference>
<evidence type="ECO:0000313" key="2">
    <source>
        <dbReference type="Proteomes" id="UP000790709"/>
    </source>
</evidence>
<keyword evidence="2" id="KW-1185">Reference proteome</keyword>